<evidence type="ECO:0000313" key="2">
    <source>
        <dbReference type="Proteomes" id="UP000279457"/>
    </source>
</evidence>
<protein>
    <submittedName>
        <fullName evidence="1">Uncharacterized protein</fullName>
    </submittedName>
</protein>
<comment type="caution">
    <text evidence="1">The sequence shown here is derived from an EMBL/GenBank/DDBJ whole genome shotgun (WGS) entry which is preliminary data.</text>
</comment>
<evidence type="ECO:0000313" key="1">
    <source>
        <dbReference type="EMBL" id="RQM36325.1"/>
    </source>
</evidence>
<name>A0A3N6UU02_9GAMM</name>
<dbReference type="Proteomes" id="UP000279457">
    <property type="component" value="Unassembled WGS sequence"/>
</dbReference>
<dbReference type="OrthoDB" id="6523152at2"/>
<keyword evidence="2" id="KW-1185">Reference proteome</keyword>
<gene>
    <name evidence="1" type="ORF">EB241_21145</name>
</gene>
<dbReference type="AlphaFoldDB" id="A0A3N6UU02"/>
<dbReference type="RefSeq" id="WP_124234928.1">
    <property type="nucleotide sequence ID" value="NZ_RHHM01000030.1"/>
</dbReference>
<accession>A0A3N6UU02</accession>
<proteinExistence type="predicted"/>
<sequence length="248" mass="28001">MDEYVYHITKKEVALTHIKAGGLKPAAQISGASVARSEGAFASDRDKTLRVKELSQLKLALWNGSKKGYTLEKIKNKSYAFIPISFEFTGDSDAENTALRKLADDFYKQYFSPIAGSDLKMKVKDLQQPAEEMLRDHPNHALCQFAKEYTRLDFAIEERATSNHIYFFPAKYASDCYGDYTKHHGGAILCRVLRVKRSTINHLEQDMAEYRGLKTKESVAPLSVEIYDAEGSPFDTSAGDHWRSLTQV</sequence>
<reference evidence="1 2" key="1">
    <citation type="submission" date="2018-10" db="EMBL/GenBank/DDBJ databases">
        <title>Draft genome sequence for the type isolate of Erwinia psidii, agent causal of bacterial blight in guava (Psidium guajava) and wilt and die-back of Eucalyptus spp.</title>
        <authorList>
            <person name="Hermenegildo P.S."/>
            <person name="Santos S.A."/>
            <person name="Guimaraes L.M.S."/>
            <person name="Vidigal P.M.P."/>
            <person name="Pereira I.C."/>
            <person name="Badel J.L."/>
            <person name="Alfenas-Zerbini P."/>
            <person name="Ferreira M.A.S.V."/>
            <person name="Alfenas A.C."/>
        </authorList>
    </citation>
    <scope>NUCLEOTIDE SEQUENCE [LARGE SCALE GENOMIC DNA]</scope>
    <source>
        <strain evidence="1 2">IBSBF 435</strain>
    </source>
</reference>
<dbReference type="EMBL" id="RHHM01000030">
    <property type="protein sequence ID" value="RQM36325.1"/>
    <property type="molecule type" value="Genomic_DNA"/>
</dbReference>
<organism evidence="1 2">
    <name type="scientific">Erwinia psidii</name>
    <dbReference type="NCBI Taxonomy" id="69224"/>
    <lineage>
        <taxon>Bacteria</taxon>
        <taxon>Pseudomonadati</taxon>
        <taxon>Pseudomonadota</taxon>
        <taxon>Gammaproteobacteria</taxon>
        <taxon>Enterobacterales</taxon>
        <taxon>Erwiniaceae</taxon>
        <taxon>Erwinia</taxon>
    </lineage>
</organism>